<dbReference type="EMBL" id="DS469758">
    <property type="protein sequence ID" value="EDO33767.1"/>
    <property type="molecule type" value="Genomic_DNA"/>
</dbReference>
<evidence type="ECO:0000259" key="1">
    <source>
        <dbReference type="PROSITE" id="PS50404"/>
    </source>
</evidence>
<dbReference type="Pfam" id="PF14497">
    <property type="entry name" value="GST_C_3"/>
    <property type="match status" value="1"/>
</dbReference>
<dbReference type="STRING" id="45351.A7SR87"/>
<dbReference type="PANTHER" id="PTHR11571:SF150">
    <property type="entry name" value="GLUTATHIONE S-TRANSFERASE"/>
    <property type="match status" value="1"/>
</dbReference>
<dbReference type="CDD" id="cd03039">
    <property type="entry name" value="GST_N_Sigma_like"/>
    <property type="match status" value="1"/>
</dbReference>
<dbReference type="InterPro" id="IPR036282">
    <property type="entry name" value="Glutathione-S-Trfase_C_sf"/>
</dbReference>
<dbReference type="OrthoDB" id="414243at2759"/>
<sequence length="217" mass="25248">MAPTYRVVYFDARARAECIRVLLHLADVPFTDERVAPPDWAAMKTSGRCPFGELPLLEISDGRKLAQSHAIFRFLAKEHGLAPSDSYSQARCDMFLDNTKDMIEKVGTAFWEKDEKLKEQKSKEFHEETLPKRLEFINKLFQENKGGKGYLVGDKITYADIDFFCFFNGFINSGKLDVPEQLSKYPLLVDLYNRVMNEKKILEYLKQRKPNPDWYPF</sequence>
<protein>
    <recommendedName>
        <fullName evidence="5">Glutathione transferase</fullName>
    </recommendedName>
</protein>
<dbReference type="PANTHER" id="PTHR11571">
    <property type="entry name" value="GLUTATHIONE S-TRANSFERASE"/>
    <property type="match status" value="1"/>
</dbReference>
<name>A7SR87_NEMVE</name>
<evidence type="ECO:0000313" key="3">
    <source>
        <dbReference type="EMBL" id="EDO33767.1"/>
    </source>
</evidence>
<dbReference type="SUPFAM" id="SSF47616">
    <property type="entry name" value="GST C-terminal domain-like"/>
    <property type="match status" value="1"/>
</dbReference>
<accession>A7SR87</accession>
<keyword evidence="4" id="KW-1185">Reference proteome</keyword>
<feature type="domain" description="GST C-terminal" evidence="2">
    <location>
        <begin position="85"/>
        <end position="216"/>
    </location>
</feature>
<dbReference type="InterPro" id="IPR010987">
    <property type="entry name" value="Glutathione-S-Trfase_C-like"/>
</dbReference>
<dbReference type="SFLD" id="SFLDS00019">
    <property type="entry name" value="Glutathione_Transferase_(cytos"/>
    <property type="match status" value="1"/>
</dbReference>
<dbReference type="InParanoid" id="A7SR87"/>
<reference evidence="3 4" key="1">
    <citation type="journal article" date="2007" name="Science">
        <title>Sea anemone genome reveals ancestral eumetazoan gene repertoire and genomic organization.</title>
        <authorList>
            <person name="Putnam N.H."/>
            <person name="Srivastava M."/>
            <person name="Hellsten U."/>
            <person name="Dirks B."/>
            <person name="Chapman J."/>
            <person name="Salamov A."/>
            <person name="Terry A."/>
            <person name="Shapiro H."/>
            <person name="Lindquist E."/>
            <person name="Kapitonov V.V."/>
            <person name="Jurka J."/>
            <person name="Genikhovich G."/>
            <person name="Grigoriev I.V."/>
            <person name="Lucas S.M."/>
            <person name="Steele R.E."/>
            <person name="Finnerty J.R."/>
            <person name="Technau U."/>
            <person name="Martindale M.Q."/>
            <person name="Rokhsar D.S."/>
        </authorList>
    </citation>
    <scope>NUCLEOTIDE SEQUENCE [LARGE SCALE GENOMIC DNA]</scope>
    <source>
        <strain evidence="4">CH2 X CH6</strain>
    </source>
</reference>
<proteinExistence type="predicted"/>
<dbReference type="HOGENOM" id="CLU_039475_1_0_1"/>
<dbReference type="Gene3D" id="3.40.30.10">
    <property type="entry name" value="Glutaredoxin"/>
    <property type="match status" value="1"/>
</dbReference>
<dbReference type="Pfam" id="PF02798">
    <property type="entry name" value="GST_N"/>
    <property type="match status" value="1"/>
</dbReference>
<dbReference type="eggNOG" id="KOG1695">
    <property type="taxonomic scope" value="Eukaryota"/>
</dbReference>
<evidence type="ECO:0000259" key="2">
    <source>
        <dbReference type="PROSITE" id="PS50405"/>
    </source>
</evidence>
<evidence type="ECO:0000313" key="4">
    <source>
        <dbReference type="Proteomes" id="UP000001593"/>
    </source>
</evidence>
<organism evidence="3 4">
    <name type="scientific">Nematostella vectensis</name>
    <name type="common">Starlet sea anemone</name>
    <dbReference type="NCBI Taxonomy" id="45351"/>
    <lineage>
        <taxon>Eukaryota</taxon>
        <taxon>Metazoa</taxon>
        <taxon>Cnidaria</taxon>
        <taxon>Anthozoa</taxon>
        <taxon>Hexacorallia</taxon>
        <taxon>Actiniaria</taxon>
        <taxon>Edwardsiidae</taxon>
        <taxon>Nematostella</taxon>
    </lineage>
</organism>
<dbReference type="InterPro" id="IPR004045">
    <property type="entry name" value="Glutathione_S-Trfase_N"/>
</dbReference>
<dbReference type="SUPFAM" id="SSF52833">
    <property type="entry name" value="Thioredoxin-like"/>
    <property type="match status" value="1"/>
</dbReference>
<dbReference type="FunFam" id="3.40.30.10:FF:000258">
    <property type="entry name" value="Glutathione S-transferase"/>
    <property type="match status" value="1"/>
</dbReference>
<dbReference type="OMA" id="WESTEID"/>
<dbReference type="SFLD" id="SFLDG00363">
    <property type="entry name" value="AMPS_(cytGST):_Alpha-__Mu-__Pi"/>
    <property type="match status" value="1"/>
</dbReference>
<dbReference type="KEGG" id="nve:5504994"/>
<feature type="domain" description="GST N-terminal" evidence="1">
    <location>
        <begin position="3"/>
        <end position="83"/>
    </location>
</feature>
<dbReference type="FunFam" id="1.20.1050.10:FF:000030">
    <property type="entry name" value="Glutathione S-transferase S1"/>
    <property type="match status" value="1"/>
</dbReference>
<dbReference type="CDD" id="cd03192">
    <property type="entry name" value="GST_C_Sigma_like"/>
    <property type="match status" value="1"/>
</dbReference>
<evidence type="ECO:0008006" key="5">
    <source>
        <dbReference type="Google" id="ProtNLM"/>
    </source>
</evidence>
<dbReference type="InterPro" id="IPR050213">
    <property type="entry name" value="GST_superfamily"/>
</dbReference>
<dbReference type="Proteomes" id="UP000001593">
    <property type="component" value="Unassembled WGS sequence"/>
</dbReference>
<dbReference type="PhylomeDB" id="A7SR87"/>
<gene>
    <name evidence="3" type="ORF">NEMVEDRAFT_v1g192646</name>
</gene>
<dbReference type="PROSITE" id="PS50405">
    <property type="entry name" value="GST_CTER"/>
    <property type="match status" value="1"/>
</dbReference>
<dbReference type="InterPro" id="IPR036249">
    <property type="entry name" value="Thioredoxin-like_sf"/>
</dbReference>
<dbReference type="Gene3D" id="1.20.1050.10">
    <property type="match status" value="1"/>
</dbReference>
<dbReference type="PROSITE" id="PS50404">
    <property type="entry name" value="GST_NTER"/>
    <property type="match status" value="1"/>
</dbReference>
<dbReference type="InterPro" id="IPR040079">
    <property type="entry name" value="Glutathione_S-Trfase"/>
</dbReference>
<dbReference type="GO" id="GO:0006749">
    <property type="term" value="P:glutathione metabolic process"/>
    <property type="evidence" value="ECO:0000318"/>
    <property type="project" value="GO_Central"/>
</dbReference>
<dbReference type="SFLD" id="SFLDG01205">
    <property type="entry name" value="AMPS.1"/>
    <property type="match status" value="1"/>
</dbReference>
<dbReference type="AlphaFoldDB" id="A7SR87"/>
<dbReference type="GO" id="GO:0004364">
    <property type="term" value="F:glutathione transferase activity"/>
    <property type="evidence" value="ECO:0000318"/>
    <property type="project" value="GO_Central"/>
</dbReference>
<dbReference type="InterPro" id="IPR004046">
    <property type="entry name" value="GST_C"/>
</dbReference>